<dbReference type="EMBL" id="MBDO02000334">
    <property type="protein sequence ID" value="RLN56975.1"/>
    <property type="molecule type" value="Genomic_DNA"/>
</dbReference>
<feature type="compositionally biased region" description="Basic residues" evidence="4">
    <location>
        <begin position="109"/>
        <end position="125"/>
    </location>
</feature>
<dbReference type="SMART" id="SM00645">
    <property type="entry name" value="Pept_C1"/>
    <property type="match status" value="1"/>
</dbReference>
<comment type="caution">
    <text evidence="7">The sequence shown here is derived from an EMBL/GenBank/DDBJ whole genome shotgun (WGS) entry which is preliminary data.</text>
</comment>
<dbReference type="InterPro" id="IPR025660">
    <property type="entry name" value="Pept_his_AS"/>
</dbReference>
<comment type="similarity">
    <text evidence="1">Belongs to the peptidase C1 family.</text>
</comment>
<dbReference type="PROSITE" id="PS00139">
    <property type="entry name" value="THIOL_PROTEASE_CYS"/>
    <property type="match status" value="1"/>
</dbReference>
<keyword evidence="5" id="KW-0732">Signal</keyword>
<sequence>MVISFLFLLFCLLSSSNADPMQTVEDFELRMYHAQTRTQRRLVLGPTRASGDVRAEALANTEQVVERTNKQHEAGNKTYFMGWNELSDLSDEEYRAFLGSRPDKDSPRKKPMKKQRHKSRTKRGKAVSIGFTTVDDSDDSEDSSDDIVVPTELDWTTLDGGKYMTPIKNQGTCGSCWAFAGVSAVESRFAIENDVQASPLSVEQVLSCSAPLDHIRSKFSDNMTSSSQGCAGGMPFLTYAYLNLAKPHGLSCGSSYPYVMATDNNETECASLTTAGLAVAWTKNVSDYKVVDSSDEQALLRAVTRGPVTSNIDATGDGFRHYAGGIYDAQDCQADGEEVNHAVVVVGFGQDDSGEKFWIIRNTWGSMWGENGYMRIARGNSVSDNGPCNLYVYSSYPVNLTAASNSTSGEPTTVISLIAGVLLYHGWEFTQNRKESAGQLTFQDSYARWVLPTRDQIATALAQRRRPRQQQRTEGDRLQPHRQQHTGAGQ</sequence>
<dbReference type="InterPro" id="IPR000169">
    <property type="entry name" value="Pept_cys_AS"/>
</dbReference>
<dbReference type="AlphaFoldDB" id="A0A3F2RIW0"/>
<gene>
    <name evidence="7" type="ORF">BBP00_00007743</name>
</gene>
<dbReference type="InterPro" id="IPR025661">
    <property type="entry name" value="Pept_asp_AS"/>
</dbReference>
<dbReference type="InterPro" id="IPR000668">
    <property type="entry name" value="Peptidase_C1A_C"/>
</dbReference>
<evidence type="ECO:0000259" key="6">
    <source>
        <dbReference type="SMART" id="SM00645"/>
    </source>
</evidence>
<dbReference type="CDD" id="cd02248">
    <property type="entry name" value="Peptidase_C1A"/>
    <property type="match status" value="1"/>
</dbReference>
<dbReference type="GO" id="GO:0008234">
    <property type="term" value="F:cysteine-type peptidase activity"/>
    <property type="evidence" value="ECO:0007669"/>
    <property type="project" value="InterPro"/>
</dbReference>
<feature type="domain" description="Peptidase C1A papain C-terminal" evidence="6">
    <location>
        <begin position="149"/>
        <end position="398"/>
    </location>
</feature>
<evidence type="ECO:0000313" key="8">
    <source>
        <dbReference type="Proteomes" id="UP000277300"/>
    </source>
</evidence>
<feature type="chain" id="PRO_5018687070" description="Peptidase C1A papain C-terminal domain-containing protein" evidence="5">
    <location>
        <begin position="19"/>
        <end position="490"/>
    </location>
</feature>
<dbReference type="InterPro" id="IPR038765">
    <property type="entry name" value="Papain-like_cys_pep_sf"/>
</dbReference>
<dbReference type="Gene3D" id="3.90.70.10">
    <property type="entry name" value="Cysteine proteinases"/>
    <property type="match status" value="1"/>
</dbReference>
<keyword evidence="3" id="KW-1015">Disulfide bond</keyword>
<organism evidence="7 8">
    <name type="scientific">Phytophthora kernoviae</name>
    <dbReference type="NCBI Taxonomy" id="325452"/>
    <lineage>
        <taxon>Eukaryota</taxon>
        <taxon>Sar</taxon>
        <taxon>Stramenopiles</taxon>
        <taxon>Oomycota</taxon>
        <taxon>Peronosporomycetes</taxon>
        <taxon>Peronosporales</taxon>
        <taxon>Peronosporaceae</taxon>
        <taxon>Phytophthora</taxon>
    </lineage>
</organism>
<dbReference type="InterPro" id="IPR013128">
    <property type="entry name" value="Peptidase_C1A"/>
</dbReference>
<dbReference type="PROSITE" id="PS00639">
    <property type="entry name" value="THIOL_PROTEASE_HIS"/>
    <property type="match status" value="1"/>
</dbReference>
<dbReference type="Proteomes" id="UP000277300">
    <property type="component" value="Unassembled WGS sequence"/>
</dbReference>
<reference evidence="7 8" key="1">
    <citation type="submission" date="2018-07" db="EMBL/GenBank/DDBJ databases">
        <title>Genome sequencing of oomycete isolates from Chile give support for New Zealand origin for Phytophthora kernoviae and make available the first Nothophytophthora sp. genome.</title>
        <authorList>
            <person name="Studholme D.J."/>
            <person name="Sanfuentes E."/>
            <person name="Panda P."/>
            <person name="Hill R."/>
            <person name="Sambles C."/>
            <person name="Grant M."/>
            <person name="Williams N.M."/>
            <person name="Mcdougal R.L."/>
        </authorList>
    </citation>
    <scope>NUCLEOTIDE SEQUENCE [LARGE SCALE GENOMIC DNA]</scope>
    <source>
        <strain evidence="7">Chile6</strain>
    </source>
</reference>
<dbReference type="GO" id="GO:0006508">
    <property type="term" value="P:proteolysis"/>
    <property type="evidence" value="ECO:0007669"/>
    <property type="project" value="InterPro"/>
</dbReference>
<evidence type="ECO:0000256" key="4">
    <source>
        <dbReference type="SAM" id="MobiDB-lite"/>
    </source>
</evidence>
<dbReference type="Pfam" id="PF00112">
    <property type="entry name" value="Peptidase_C1"/>
    <property type="match status" value="1"/>
</dbReference>
<proteinExistence type="inferred from homology"/>
<dbReference type="PRINTS" id="PR00705">
    <property type="entry name" value="PAPAIN"/>
</dbReference>
<evidence type="ECO:0000256" key="3">
    <source>
        <dbReference type="ARBA" id="ARBA00023157"/>
    </source>
</evidence>
<protein>
    <recommendedName>
        <fullName evidence="6">Peptidase C1A papain C-terminal domain-containing protein</fullName>
    </recommendedName>
</protein>
<dbReference type="PANTHER" id="PTHR12411">
    <property type="entry name" value="CYSTEINE PROTEASE FAMILY C1-RELATED"/>
    <property type="match status" value="1"/>
</dbReference>
<evidence type="ECO:0000256" key="1">
    <source>
        <dbReference type="ARBA" id="ARBA00008455"/>
    </source>
</evidence>
<keyword evidence="2" id="KW-0865">Zymogen</keyword>
<evidence type="ECO:0000256" key="2">
    <source>
        <dbReference type="ARBA" id="ARBA00023145"/>
    </source>
</evidence>
<feature type="region of interest" description="Disordered" evidence="4">
    <location>
        <begin position="98"/>
        <end position="125"/>
    </location>
</feature>
<accession>A0A3F2RIW0</accession>
<feature type="region of interest" description="Disordered" evidence="4">
    <location>
        <begin position="462"/>
        <end position="490"/>
    </location>
</feature>
<dbReference type="InterPro" id="IPR039417">
    <property type="entry name" value="Peptidase_C1A_papain-like"/>
</dbReference>
<dbReference type="SUPFAM" id="SSF54001">
    <property type="entry name" value="Cysteine proteinases"/>
    <property type="match status" value="1"/>
</dbReference>
<dbReference type="OrthoDB" id="10253408at2759"/>
<dbReference type="PROSITE" id="PS00640">
    <property type="entry name" value="THIOL_PROTEASE_ASN"/>
    <property type="match status" value="1"/>
</dbReference>
<name>A0A3F2RIW0_9STRA</name>
<feature type="signal peptide" evidence="5">
    <location>
        <begin position="1"/>
        <end position="18"/>
    </location>
</feature>
<evidence type="ECO:0000313" key="7">
    <source>
        <dbReference type="EMBL" id="RLN56975.1"/>
    </source>
</evidence>
<evidence type="ECO:0000256" key="5">
    <source>
        <dbReference type="SAM" id="SignalP"/>
    </source>
</evidence>